<comment type="caution">
    <text evidence="2">The sequence shown here is derived from an EMBL/GenBank/DDBJ whole genome shotgun (WGS) entry which is preliminary data.</text>
</comment>
<protein>
    <recommendedName>
        <fullName evidence="1">BLUF domain-containing protein</fullName>
    </recommendedName>
</protein>
<dbReference type="PROSITE" id="PS50925">
    <property type="entry name" value="BLUF"/>
    <property type="match status" value="1"/>
</dbReference>
<dbReference type="InterPro" id="IPR036046">
    <property type="entry name" value="Acylphosphatase-like_dom_sf"/>
</dbReference>
<dbReference type="SMART" id="SM01034">
    <property type="entry name" value="BLUF"/>
    <property type="match status" value="1"/>
</dbReference>
<dbReference type="GO" id="GO:0009882">
    <property type="term" value="F:blue light photoreceptor activity"/>
    <property type="evidence" value="ECO:0007669"/>
    <property type="project" value="InterPro"/>
</dbReference>
<organism evidence="2">
    <name type="scientific">marine sediment metagenome</name>
    <dbReference type="NCBI Taxonomy" id="412755"/>
    <lineage>
        <taxon>unclassified sequences</taxon>
        <taxon>metagenomes</taxon>
        <taxon>ecological metagenomes</taxon>
    </lineage>
</organism>
<dbReference type="EMBL" id="LAZR01056598">
    <property type="protein sequence ID" value="KKK73851.1"/>
    <property type="molecule type" value="Genomic_DNA"/>
</dbReference>
<evidence type="ECO:0000313" key="2">
    <source>
        <dbReference type="EMBL" id="KKK73851.1"/>
    </source>
</evidence>
<dbReference type="SUPFAM" id="SSF54975">
    <property type="entry name" value="Acylphosphatase/BLUF domain-like"/>
    <property type="match status" value="1"/>
</dbReference>
<dbReference type="Pfam" id="PF04940">
    <property type="entry name" value="BLUF"/>
    <property type="match status" value="1"/>
</dbReference>
<proteinExistence type="predicted"/>
<dbReference type="InterPro" id="IPR007024">
    <property type="entry name" value="BLUF_domain"/>
</dbReference>
<accession>A0A0F9ANT0</accession>
<name>A0A0F9ANT0_9ZZZZ</name>
<reference evidence="2" key="1">
    <citation type="journal article" date="2015" name="Nature">
        <title>Complex archaea that bridge the gap between prokaryotes and eukaryotes.</title>
        <authorList>
            <person name="Spang A."/>
            <person name="Saw J.H."/>
            <person name="Jorgensen S.L."/>
            <person name="Zaremba-Niedzwiedzka K."/>
            <person name="Martijn J."/>
            <person name="Lind A.E."/>
            <person name="van Eijk R."/>
            <person name="Schleper C."/>
            <person name="Guy L."/>
            <person name="Ettema T.J."/>
        </authorList>
    </citation>
    <scope>NUCLEOTIDE SEQUENCE</scope>
</reference>
<dbReference type="AlphaFoldDB" id="A0A0F9ANT0"/>
<sequence length="136" mass="16070">MEVLHTICYISKANPSLSEDEIQLLFEQVNQCNQVLGITGFLTYSFGRFFQVLEGNPKHILPLFENKIKEDQRHTEIFEVYNRSTPHQVFLKYNSKFKVVTQKEELQNIEKYLLAHRAAENSEKISRLLKPFLFFD</sequence>
<gene>
    <name evidence="2" type="ORF">LCGC14_2889660</name>
</gene>
<evidence type="ECO:0000259" key="1">
    <source>
        <dbReference type="PROSITE" id="PS50925"/>
    </source>
</evidence>
<dbReference type="GO" id="GO:0071949">
    <property type="term" value="F:FAD binding"/>
    <property type="evidence" value="ECO:0007669"/>
    <property type="project" value="InterPro"/>
</dbReference>
<dbReference type="Gene3D" id="3.30.70.100">
    <property type="match status" value="1"/>
</dbReference>
<feature type="domain" description="BLUF" evidence="1">
    <location>
        <begin position="4"/>
        <end position="96"/>
    </location>
</feature>